<sequence length="66" mass="7394">MCGPPRRLLRLLEAKIRLKSEMRSIAVAVGDLAYDDDARDLRMPRETDSICRDILGLAGMQPIPRG</sequence>
<keyword evidence="2" id="KW-1185">Reference proteome</keyword>
<dbReference type="AlphaFoldDB" id="A0AA37UT18"/>
<reference evidence="1 2" key="1">
    <citation type="submission" date="2022-03" db="EMBL/GenBank/DDBJ databases">
        <title>Genome data of Colletotrichum spp.</title>
        <authorList>
            <person name="Utami Y.D."/>
            <person name="Hiruma K."/>
        </authorList>
    </citation>
    <scope>NUCLEOTIDE SEQUENCE [LARGE SCALE GENOMIC DNA]</scope>
    <source>
        <strain evidence="1 2">MAFF 239500</strain>
    </source>
</reference>
<protein>
    <submittedName>
        <fullName evidence="1">Uncharacterized protein</fullName>
    </submittedName>
</protein>
<dbReference type="EMBL" id="BQXU01000044">
    <property type="protein sequence ID" value="GKT51048.1"/>
    <property type="molecule type" value="Genomic_DNA"/>
</dbReference>
<dbReference type="GeneID" id="73332031"/>
<accession>A0AA37UT18</accession>
<dbReference type="Proteomes" id="UP001055115">
    <property type="component" value="Unassembled WGS sequence"/>
</dbReference>
<evidence type="ECO:0000313" key="1">
    <source>
        <dbReference type="EMBL" id="GKT51048.1"/>
    </source>
</evidence>
<gene>
    <name evidence="1" type="ORF">ColSpa_11229</name>
</gene>
<organism evidence="1 2">
    <name type="scientific">Colletotrichum spaethianum</name>
    <dbReference type="NCBI Taxonomy" id="700344"/>
    <lineage>
        <taxon>Eukaryota</taxon>
        <taxon>Fungi</taxon>
        <taxon>Dikarya</taxon>
        <taxon>Ascomycota</taxon>
        <taxon>Pezizomycotina</taxon>
        <taxon>Sordariomycetes</taxon>
        <taxon>Hypocreomycetidae</taxon>
        <taxon>Glomerellales</taxon>
        <taxon>Glomerellaceae</taxon>
        <taxon>Colletotrichum</taxon>
        <taxon>Colletotrichum spaethianum species complex</taxon>
    </lineage>
</organism>
<name>A0AA37UT18_9PEZI</name>
<evidence type="ECO:0000313" key="2">
    <source>
        <dbReference type="Proteomes" id="UP001055115"/>
    </source>
</evidence>
<comment type="caution">
    <text evidence="1">The sequence shown here is derived from an EMBL/GenBank/DDBJ whole genome shotgun (WGS) entry which is preliminary data.</text>
</comment>
<proteinExistence type="predicted"/>
<dbReference type="RefSeq" id="XP_049133398.1">
    <property type="nucleotide sequence ID" value="XM_049277441.1"/>
</dbReference>